<dbReference type="Gramene" id="LPERR06G10140.1">
    <property type="protein sequence ID" value="LPERR06G10140.1"/>
    <property type="gene ID" value="LPERR06G10140"/>
</dbReference>
<organism evidence="4 5">
    <name type="scientific">Leersia perrieri</name>
    <dbReference type="NCBI Taxonomy" id="77586"/>
    <lineage>
        <taxon>Eukaryota</taxon>
        <taxon>Viridiplantae</taxon>
        <taxon>Streptophyta</taxon>
        <taxon>Embryophyta</taxon>
        <taxon>Tracheophyta</taxon>
        <taxon>Spermatophyta</taxon>
        <taxon>Magnoliopsida</taxon>
        <taxon>Liliopsida</taxon>
        <taxon>Poales</taxon>
        <taxon>Poaceae</taxon>
        <taxon>BOP clade</taxon>
        <taxon>Oryzoideae</taxon>
        <taxon>Oryzeae</taxon>
        <taxon>Oryzinae</taxon>
        <taxon>Leersia</taxon>
    </lineage>
</organism>
<feature type="transmembrane region" description="Helical" evidence="2">
    <location>
        <begin position="378"/>
        <end position="394"/>
    </location>
</feature>
<reference evidence="5" key="2">
    <citation type="submission" date="2013-12" db="EMBL/GenBank/DDBJ databases">
        <authorList>
            <person name="Yu Y."/>
            <person name="Lee S."/>
            <person name="de Baynast K."/>
            <person name="Wissotski M."/>
            <person name="Liu L."/>
            <person name="Talag J."/>
            <person name="Goicoechea J."/>
            <person name="Angelova A."/>
            <person name="Jetty R."/>
            <person name="Kudrna D."/>
            <person name="Golser W."/>
            <person name="Rivera L."/>
            <person name="Zhang J."/>
            <person name="Wing R."/>
        </authorList>
    </citation>
    <scope>NUCLEOTIDE SEQUENCE</scope>
</reference>
<feature type="transmembrane region" description="Helical" evidence="2">
    <location>
        <begin position="150"/>
        <end position="173"/>
    </location>
</feature>
<dbReference type="InterPro" id="IPR026961">
    <property type="entry name" value="PGG_dom"/>
</dbReference>
<evidence type="ECO:0000256" key="1">
    <source>
        <dbReference type="SAM" id="MobiDB-lite"/>
    </source>
</evidence>
<dbReference type="EnsemblPlants" id="LPERR06G10140.1">
    <property type="protein sequence ID" value="LPERR06G10140.1"/>
    <property type="gene ID" value="LPERR06G10140"/>
</dbReference>
<reference evidence="4 5" key="1">
    <citation type="submission" date="2012-08" db="EMBL/GenBank/DDBJ databases">
        <title>Oryza genome evolution.</title>
        <authorList>
            <person name="Wing R.A."/>
        </authorList>
    </citation>
    <scope>NUCLEOTIDE SEQUENCE</scope>
</reference>
<dbReference type="PANTHER" id="PTHR24177:SF432">
    <property type="entry name" value="OS06G0286146 PROTEIN"/>
    <property type="match status" value="1"/>
</dbReference>
<dbReference type="AlphaFoldDB" id="A0A0D9WPG9"/>
<keyword evidence="2" id="KW-1133">Transmembrane helix</keyword>
<protein>
    <recommendedName>
        <fullName evidence="3">PGG domain-containing protein</fullName>
    </recommendedName>
</protein>
<evidence type="ECO:0000256" key="2">
    <source>
        <dbReference type="SAM" id="Phobius"/>
    </source>
</evidence>
<evidence type="ECO:0000313" key="5">
    <source>
        <dbReference type="Proteomes" id="UP000032180"/>
    </source>
</evidence>
<evidence type="ECO:0000313" key="4">
    <source>
        <dbReference type="EnsemblPlants" id="LPERR06G10140.1"/>
    </source>
</evidence>
<dbReference type="HOGENOM" id="CLU_666269_0_0_1"/>
<feature type="transmembrane region" description="Helical" evidence="2">
    <location>
        <begin position="291"/>
        <end position="308"/>
    </location>
</feature>
<keyword evidence="2" id="KW-0472">Membrane</keyword>
<reference evidence="4" key="3">
    <citation type="submission" date="2015-04" db="UniProtKB">
        <authorList>
            <consortium name="EnsemblPlants"/>
        </authorList>
    </citation>
    <scope>IDENTIFICATION</scope>
</reference>
<dbReference type="Pfam" id="PF13962">
    <property type="entry name" value="PGG"/>
    <property type="match status" value="1"/>
</dbReference>
<feature type="region of interest" description="Disordered" evidence="1">
    <location>
        <begin position="31"/>
        <end position="66"/>
    </location>
</feature>
<feature type="transmembrane region" description="Helical" evidence="2">
    <location>
        <begin position="204"/>
        <end position="224"/>
    </location>
</feature>
<evidence type="ECO:0000259" key="3">
    <source>
        <dbReference type="Pfam" id="PF13962"/>
    </source>
</evidence>
<feature type="transmembrane region" description="Helical" evidence="2">
    <location>
        <begin position="255"/>
        <end position="279"/>
    </location>
</feature>
<dbReference type="SUPFAM" id="SSF103473">
    <property type="entry name" value="MFS general substrate transporter"/>
    <property type="match status" value="1"/>
</dbReference>
<name>A0A0D9WPG9_9ORYZ</name>
<feature type="transmembrane region" description="Helical" evidence="2">
    <location>
        <begin position="320"/>
        <end position="340"/>
    </location>
</feature>
<dbReference type="Proteomes" id="UP000032180">
    <property type="component" value="Chromosome 6"/>
</dbReference>
<feature type="transmembrane region" description="Helical" evidence="2">
    <location>
        <begin position="126"/>
        <end position="144"/>
    </location>
</feature>
<dbReference type="GO" id="GO:0016020">
    <property type="term" value="C:membrane"/>
    <property type="evidence" value="ECO:0007669"/>
    <property type="project" value="TreeGrafter"/>
</dbReference>
<dbReference type="PANTHER" id="PTHR24177">
    <property type="entry name" value="CASKIN"/>
    <property type="match status" value="1"/>
</dbReference>
<feature type="domain" description="PGG" evidence="3">
    <location>
        <begin position="198"/>
        <end position="313"/>
    </location>
</feature>
<keyword evidence="5" id="KW-1185">Reference proteome</keyword>
<keyword evidence="2" id="KW-0812">Transmembrane</keyword>
<accession>A0A0D9WPG9</accession>
<dbReference type="InterPro" id="IPR036259">
    <property type="entry name" value="MFS_trans_sf"/>
</dbReference>
<dbReference type="STRING" id="77586.A0A0D9WPG9"/>
<proteinExistence type="predicted"/>
<sequence length="413" mass="45312">MVAYIAGSCRDRVTAVSASVISEQGVAAARRVRRDGDVHGGDETAGWDLGGGGSHTNSNSDLPGRPRPAWRSLATQRGWTQWWRLDTPCYSRKPLQGVLLLQLGCLRGIRGCGDHAEKQRSGQPKCAPGAVILELLGLMGAYIAGSCRDMGASISIFVLAAAIFVLLVVICILKWKPPTPQNGQYQLQEEEQKKKMELQERQKLLLNLAVLAITITITITYQAGLTPPGGFWIKRADEEHHSGDPVLADNYHRWYMAYFICNAVSFMASVISIVFLLSLNLSEIAWGYRRALYLCVSVVVLGLMGAYASGTSRRMQESMYVVGLSSLGIVFAIPYIHYCYSTPTDDTRNSDGTPNPSDDDTETEHANQYISRHKMCKYLMLIAILAASITYQAGSSSQTTALMCCTAFFGMQK</sequence>